<dbReference type="RefSeq" id="WP_110572608.1">
    <property type="nucleotide sequence ID" value="NZ_PIPV01000001.1"/>
</dbReference>
<evidence type="ECO:0000313" key="3">
    <source>
        <dbReference type="Proteomes" id="UP000287330"/>
    </source>
</evidence>
<organism evidence="2 3">
    <name type="scientific">Idiomarina fontislapidosi</name>
    <dbReference type="NCBI Taxonomy" id="263723"/>
    <lineage>
        <taxon>Bacteria</taxon>
        <taxon>Pseudomonadati</taxon>
        <taxon>Pseudomonadota</taxon>
        <taxon>Gammaproteobacteria</taxon>
        <taxon>Alteromonadales</taxon>
        <taxon>Idiomarinaceae</taxon>
        <taxon>Idiomarina</taxon>
    </lineage>
</organism>
<protein>
    <submittedName>
        <fullName evidence="2">Fis family transcriptional regulator</fullName>
    </submittedName>
</protein>
<proteinExistence type="predicted"/>
<dbReference type="PIRSF" id="PIRSF004923">
    <property type="entry name" value="RseC"/>
    <property type="match status" value="1"/>
</dbReference>
<dbReference type="Pfam" id="PF04246">
    <property type="entry name" value="RseC_MucC"/>
    <property type="match status" value="1"/>
</dbReference>
<comment type="caution">
    <text evidence="2">The sequence shown here is derived from an EMBL/GenBank/DDBJ whole genome shotgun (WGS) entry which is preliminary data.</text>
</comment>
<dbReference type="AlphaFoldDB" id="A0A432YBJ3"/>
<keyword evidence="1" id="KW-0472">Membrane</keyword>
<dbReference type="InterPro" id="IPR026268">
    <property type="entry name" value="RseC"/>
</dbReference>
<dbReference type="OrthoDB" id="9795854at2"/>
<name>A0A432YBJ3_9GAMM</name>
<dbReference type="PANTHER" id="PTHR35867:SF1">
    <property type="entry name" value="PROTEIN RSEC"/>
    <property type="match status" value="1"/>
</dbReference>
<keyword evidence="1" id="KW-0812">Transmembrane</keyword>
<dbReference type="Proteomes" id="UP000287330">
    <property type="component" value="Unassembled WGS sequence"/>
</dbReference>
<feature type="transmembrane region" description="Helical" evidence="1">
    <location>
        <begin position="76"/>
        <end position="98"/>
    </location>
</feature>
<reference evidence="3" key="1">
    <citation type="journal article" date="2018" name="Front. Microbiol.">
        <title>Genome-Based Analysis Reveals the Taxonomy and Diversity of the Family Idiomarinaceae.</title>
        <authorList>
            <person name="Liu Y."/>
            <person name="Lai Q."/>
            <person name="Shao Z."/>
        </authorList>
    </citation>
    <scope>NUCLEOTIDE SEQUENCE [LARGE SCALE GENOMIC DNA]</scope>
    <source>
        <strain evidence="3">F23</strain>
    </source>
</reference>
<accession>A0A432YBJ3</accession>
<dbReference type="InterPro" id="IPR007359">
    <property type="entry name" value="SigmaE_reg_RseC_MucC"/>
</dbReference>
<keyword evidence="1" id="KW-1133">Transmembrane helix</keyword>
<feature type="transmembrane region" description="Helical" evidence="1">
    <location>
        <begin position="104"/>
        <end position="125"/>
    </location>
</feature>
<dbReference type="EMBL" id="PIPV01000001">
    <property type="protein sequence ID" value="RUO58368.1"/>
    <property type="molecule type" value="Genomic_DNA"/>
</dbReference>
<evidence type="ECO:0000256" key="1">
    <source>
        <dbReference type="SAM" id="Phobius"/>
    </source>
</evidence>
<sequence length="146" mass="15835">MKELAQVVAVDGQRVTVSTQLKSACSGCEQNTTCGAGILSKVFSDRHSTFVVKTESPVAVGEYVELSIPEQQVTRFALLLYGLPVVTLLLFASVLTSLTAMTEGYIILLSFSGFAVSFVALRLWFRLRDVRVNQLLVVSTPAHPSP</sequence>
<gene>
    <name evidence="2" type="ORF">CWE25_01890</name>
</gene>
<keyword evidence="3" id="KW-1185">Reference proteome</keyword>
<evidence type="ECO:0000313" key="2">
    <source>
        <dbReference type="EMBL" id="RUO58368.1"/>
    </source>
</evidence>
<dbReference type="PANTHER" id="PTHR35867">
    <property type="entry name" value="PROTEIN RSEC"/>
    <property type="match status" value="1"/>
</dbReference>